<dbReference type="Proteomes" id="UP000315525">
    <property type="component" value="Unassembled WGS sequence"/>
</dbReference>
<proteinExistence type="predicted"/>
<dbReference type="Gene3D" id="3.40.720.10">
    <property type="entry name" value="Alkaline Phosphatase, subunit A"/>
    <property type="match status" value="1"/>
</dbReference>
<protein>
    <submittedName>
        <fullName evidence="1">Alkaline phosphatase family protein</fullName>
    </submittedName>
</protein>
<dbReference type="EMBL" id="SOJN01000143">
    <property type="protein sequence ID" value="TET43914.1"/>
    <property type="molecule type" value="Genomic_DNA"/>
</dbReference>
<dbReference type="InterPro" id="IPR017850">
    <property type="entry name" value="Alkaline_phosphatase_core_sf"/>
</dbReference>
<reference evidence="1 2" key="1">
    <citation type="submission" date="2019-03" db="EMBL/GenBank/DDBJ databases">
        <title>Metabolic potential of uncultured bacteria and archaea associated with petroleum seepage in deep-sea sediments.</title>
        <authorList>
            <person name="Dong X."/>
            <person name="Hubert C."/>
        </authorList>
    </citation>
    <scope>NUCLEOTIDE SEQUENCE [LARGE SCALE GENOMIC DNA]</scope>
    <source>
        <strain evidence="1">E44_bin18</strain>
    </source>
</reference>
<organism evidence="1 2">
    <name type="scientific">candidate division TA06 bacterium</name>
    <dbReference type="NCBI Taxonomy" id="2250710"/>
    <lineage>
        <taxon>Bacteria</taxon>
        <taxon>Bacteria division TA06</taxon>
    </lineage>
</organism>
<name>A0A523UN04_UNCT6</name>
<dbReference type="SUPFAM" id="SSF53649">
    <property type="entry name" value="Alkaline phosphatase-like"/>
    <property type="match status" value="1"/>
</dbReference>
<dbReference type="PANTHER" id="PTHR10151">
    <property type="entry name" value="ECTONUCLEOTIDE PYROPHOSPHATASE/PHOSPHODIESTERASE"/>
    <property type="match status" value="1"/>
</dbReference>
<dbReference type="PANTHER" id="PTHR10151:SF120">
    <property type="entry name" value="BIS(5'-ADENOSYL)-TRIPHOSPHATASE"/>
    <property type="match status" value="1"/>
</dbReference>
<evidence type="ECO:0000313" key="1">
    <source>
        <dbReference type="EMBL" id="TET43914.1"/>
    </source>
</evidence>
<evidence type="ECO:0000313" key="2">
    <source>
        <dbReference type="Proteomes" id="UP000315525"/>
    </source>
</evidence>
<dbReference type="AlphaFoldDB" id="A0A523UN04"/>
<gene>
    <name evidence="1" type="ORF">E3J62_11915</name>
</gene>
<comment type="caution">
    <text evidence="1">The sequence shown here is derived from an EMBL/GenBank/DDBJ whole genome shotgun (WGS) entry which is preliminary data.</text>
</comment>
<dbReference type="GO" id="GO:0016787">
    <property type="term" value="F:hydrolase activity"/>
    <property type="evidence" value="ECO:0007669"/>
    <property type="project" value="UniProtKB-ARBA"/>
</dbReference>
<dbReference type="Pfam" id="PF01663">
    <property type="entry name" value="Phosphodiest"/>
    <property type="match status" value="1"/>
</dbReference>
<sequence length="411" mass="46643">MDLGTAVFILLDGFRHDYLSEKDTPFLWELSKKGSAIVSKTREPFGFQSRPAYLAGLYPEESGVCTLFKYSPETSPFKGTGPLSRLEGLPRLRLWIRKRVELKTSRLAGPIYRYLHTTAQVPLTLLPFFDYSEKELPWEMSLVTPTIFDLIKKTGGESIYVGWPEYSSQYTDETVVSRLCESLSVKHRFAFVQLGLLDGVGHTHGPDSVEIKKALKETDSRVRELYSTFEKISGSFVLFIFGDHGMVKVKEHLPIWSRLRMLPCKLGRDYLVFLDSTTARFWFFDENSKEPIEGLLKEVGGGKLLDDADRKTHHIRFNNREYGDLIFLAHSGNLIHPCFFGVGSDAPRGMHGYDPDCTENQGIFILAPDASKRIRTPEVVDLVDIYATTVSFLGYEVDEMAHGKNLLADKF</sequence>
<dbReference type="InterPro" id="IPR002591">
    <property type="entry name" value="Phosphodiest/P_Trfase"/>
</dbReference>
<accession>A0A523UN04</accession>